<evidence type="ECO:0000259" key="6">
    <source>
        <dbReference type="PROSITE" id="PS50109"/>
    </source>
</evidence>
<dbReference type="EMBL" id="CP017476">
    <property type="protein sequence ID" value="AOW12788.1"/>
    <property type="molecule type" value="Genomic_DNA"/>
</dbReference>
<dbReference type="EMBL" id="LVWD01000034">
    <property type="protein sequence ID" value="OAD39976.1"/>
    <property type="molecule type" value="Genomic_DNA"/>
</dbReference>
<feature type="domain" description="PAS" evidence="8">
    <location>
        <begin position="49"/>
        <end position="105"/>
    </location>
</feature>
<dbReference type="PROSITE" id="PS50112">
    <property type="entry name" value="PAS"/>
    <property type="match status" value="2"/>
</dbReference>
<dbReference type="Pfam" id="PF08448">
    <property type="entry name" value="PAS_4"/>
    <property type="match status" value="1"/>
</dbReference>
<dbReference type="InterPro" id="IPR011006">
    <property type="entry name" value="CheY-like_superfamily"/>
</dbReference>
<dbReference type="SMART" id="SM00448">
    <property type="entry name" value="REC"/>
    <property type="match status" value="1"/>
</dbReference>
<dbReference type="KEGG" id="hyl:LPB072_07970"/>
<keyword evidence="11" id="KW-1185">Reference proteome</keyword>
<dbReference type="SUPFAM" id="SSF47384">
    <property type="entry name" value="Homodimeric domain of signal transducing histidine kinase"/>
    <property type="match status" value="1"/>
</dbReference>
<dbReference type="InterPro" id="IPR036890">
    <property type="entry name" value="HATPase_C_sf"/>
</dbReference>
<dbReference type="PANTHER" id="PTHR43065">
    <property type="entry name" value="SENSOR HISTIDINE KINASE"/>
    <property type="match status" value="1"/>
</dbReference>
<evidence type="ECO:0000256" key="2">
    <source>
        <dbReference type="ARBA" id="ARBA00012438"/>
    </source>
</evidence>
<dbReference type="AlphaFoldDB" id="A0A167GWT2"/>
<evidence type="ECO:0000256" key="5">
    <source>
        <dbReference type="SAM" id="MobiDB-lite"/>
    </source>
</evidence>
<keyword evidence="3 4" id="KW-0597">Phosphoprotein</keyword>
<feature type="compositionally biased region" description="Basic and acidic residues" evidence="5">
    <location>
        <begin position="1"/>
        <end position="12"/>
    </location>
</feature>
<dbReference type="PROSITE" id="PS50109">
    <property type="entry name" value="HIS_KIN"/>
    <property type="match status" value="1"/>
</dbReference>
<comment type="catalytic activity">
    <reaction evidence="1">
        <text>ATP + protein L-histidine = ADP + protein N-phospho-L-histidine.</text>
        <dbReference type="EC" id="2.7.13.3"/>
    </reaction>
</comment>
<feature type="domain" description="Histidine kinase" evidence="6">
    <location>
        <begin position="322"/>
        <end position="553"/>
    </location>
</feature>
<dbReference type="STRING" id="1763535.LPB072_07970"/>
<dbReference type="InterPro" id="IPR005467">
    <property type="entry name" value="His_kinase_dom"/>
</dbReference>
<dbReference type="PANTHER" id="PTHR43065:SF42">
    <property type="entry name" value="TWO-COMPONENT SENSOR PPRA"/>
    <property type="match status" value="1"/>
</dbReference>
<dbReference type="Proteomes" id="UP000185680">
    <property type="component" value="Chromosome"/>
</dbReference>
<feature type="region of interest" description="Disordered" evidence="5">
    <location>
        <begin position="1"/>
        <end position="24"/>
    </location>
</feature>
<sequence>MNPDPAQDHHDQSSGTATETQPLDGLGHKSELEIQNEALRKALMALTESRDRYVDLYECAPVGYFVLDAEGRIEDVNLTAVSLLGIERNALLQLPFASLIDADDQGRWSALVLAIQHVGEQSNVTLPFRRREGAVFQARLECMPAQGEFEKTDGTGLRLRITMSDVTEQVEAERAVRLERSRMKTVLDATNDPIFVKDNEHRVILANHAFYELFDLDESAVMGKSLAEQVPDTERDHFLAVDRQVLDTGRPDVREESLTLNGFERTIVTSKTRFVEETGDRFLVGTIFDVTERKHAALRQTALEAQLRESQKMEAMGTLAGGIAHDFNNIVATILGNAELARQDAEGNAAALESVEEIRKAASRARELVQQILSFSRRQPTSLKATVLGNVVDETMSLLRATLPARIELESRCETDVPLVLADANQIEQVLINLVTNAMQAMAERSGRIEIGLEVTTTSETVLGRWPDTPMRLHATQPPRLVKLTVKDDGPGMDGPTLERIFEPFFTTKPVGKGTGLGLSVAHGIVQKHDGTIQVHSRPGHGTTFTVCLPVFEGQAEAPIDERGQEPVDSGPELARGKRILYVDDDESLVRLMTKLLKRQGFQVTGFTGHAEALQALRADPAAFDLVLTDYNMPGKSGLDVAREVRALNPNLPVAVISGFIDQPLLTQAADAGVCELIFKAQDVAVVCESVLKVWQKAV</sequence>
<dbReference type="SUPFAM" id="SSF55785">
    <property type="entry name" value="PYP-like sensor domain (PAS domain)"/>
    <property type="match status" value="2"/>
</dbReference>
<dbReference type="GO" id="GO:0000155">
    <property type="term" value="F:phosphorelay sensor kinase activity"/>
    <property type="evidence" value="ECO:0007669"/>
    <property type="project" value="InterPro"/>
</dbReference>
<dbReference type="Pfam" id="PF00072">
    <property type="entry name" value="Response_reg"/>
    <property type="match status" value="1"/>
</dbReference>
<proteinExistence type="predicted"/>
<dbReference type="NCBIfam" id="TIGR00229">
    <property type="entry name" value="sensory_box"/>
    <property type="match status" value="2"/>
</dbReference>
<reference evidence="10 11" key="1">
    <citation type="submission" date="2016-02" db="EMBL/GenBank/DDBJ databases">
        <title>Draft genome sequence of Hydrogenophaga sp. LPB0072.</title>
        <authorList>
            <person name="Shin S.-K."/>
            <person name="Yi H."/>
        </authorList>
    </citation>
    <scope>NUCLEOTIDE SEQUENCE [LARGE SCALE GENOMIC DNA]</scope>
    <source>
        <strain evidence="10 11">LPB0072</strain>
    </source>
</reference>
<evidence type="ECO:0000313" key="11">
    <source>
        <dbReference type="Proteomes" id="UP000185657"/>
    </source>
</evidence>
<dbReference type="InterPro" id="IPR001789">
    <property type="entry name" value="Sig_transdc_resp-reg_receiver"/>
</dbReference>
<organism evidence="9 12">
    <name type="scientific">Hydrogenophaga crassostreae</name>
    <dbReference type="NCBI Taxonomy" id="1763535"/>
    <lineage>
        <taxon>Bacteria</taxon>
        <taxon>Pseudomonadati</taxon>
        <taxon>Pseudomonadota</taxon>
        <taxon>Betaproteobacteria</taxon>
        <taxon>Burkholderiales</taxon>
        <taxon>Comamonadaceae</taxon>
        <taxon>Hydrogenophaga</taxon>
    </lineage>
</organism>
<dbReference type="InterPro" id="IPR003594">
    <property type="entry name" value="HATPase_dom"/>
</dbReference>
<dbReference type="Gene3D" id="3.30.565.10">
    <property type="entry name" value="Histidine kinase-like ATPase, C-terminal domain"/>
    <property type="match status" value="1"/>
</dbReference>
<dbReference type="InterPro" id="IPR013656">
    <property type="entry name" value="PAS_4"/>
</dbReference>
<dbReference type="PRINTS" id="PR00344">
    <property type="entry name" value="BCTRLSENSOR"/>
</dbReference>
<dbReference type="SMART" id="SM00387">
    <property type="entry name" value="HATPase_c"/>
    <property type="match status" value="1"/>
</dbReference>
<evidence type="ECO:0000256" key="1">
    <source>
        <dbReference type="ARBA" id="ARBA00000085"/>
    </source>
</evidence>
<evidence type="ECO:0000313" key="10">
    <source>
        <dbReference type="EMBL" id="OAD39976.1"/>
    </source>
</evidence>
<protein>
    <recommendedName>
        <fullName evidence="2">histidine kinase</fullName>
        <ecNumber evidence="2">2.7.13.3</ecNumber>
    </recommendedName>
</protein>
<dbReference type="CDD" id="cd00082">
    <property type="entry name" value="HisKA"/>
    <property type="match status" value="1"/>
</dbReference>
<dbReference type="RefSeq" id="WP_066093873.1">
    <property type="nucleotide sequence ID" value="NZ_CP017476.1"/>
</dbReference>
<dbReference type="OrthoDB" id="5389366at2"/>
<evidence type="ECO:0000256" key="4">
    <source>
        <dbReference type="PROSITE-ProRule" id="PRU00169"/>
    </source>
</evidence>
<dbReference type="CDD" id="cd00156">
    <property type="entry name" value="REC"/>
    <property type="match status" value="1"/>
</dbReference>
<dbReference type="InterPro" id="IPR000014">
    <property type="entry name" value="PAS"/>
</dbReference>
<dbReference type="SUPFAM" id="SSF52172">
    <property type="entry name" value="CheY-like"/>
    <property type="match status" value="1"/>
</dbReference>
<evidence type="ECO:0000259" key="8">
    <source>
        <dbReference type="PROSITE" id="PS50112"/>
    </source>
</evidence>
<dbReference type="Pfam" id="PF00512">
    <property type="entry name" value="HisKA"/>
    <property type="match status" value="1"/>
</dbReference>
<dbReference type="PROSITE" id="PS50110">
    <property type="entry name" value="RESPONSE_REGULATORY"/>
    <property type="match status" value="1"/>
</dbReference>
<dbReference type="Proteomes" id="UP000185657">
    <property type="component" value="Unassembled WGS sequence"/>
</dbReference>
<feature type="domain" description="PAS" evidence="8">
    <location>
        <begin position="179"/>
        <end position="249"/>
    </location>
</feature>
<dbReference type="Gene3D" id="3.30.450.20">
    <property type="entry name" value="PAS domain"/>
    <property type="match status" value="2"/>
</dbReference>
<dbReference type="InterPro" id="IPR036097">
    <property type="entry name" value="HisK_dim/P_sf"/>
</dbReference>
<dbReference type="Gene3D" id="3.40.50.2300">
    <property type="match status" value="1"/>
</dbReference>
<accession>A0A167GWT2</accession>
<dbReference type="EC" id="2.7.13.3" evidence="2"/>
<dbReference type="CDD" id="cd00130">
    <property type="entry name" value="PAS"/>
    <property type="match status" value="2"/>
</dbReference>
<evidence type="ECO:0000313" key="12">
    <source>
        <dbReference type="Proteomes" id="UP000185680"/>
    </source>
</evidence>
<feature type="modified residue" description="4-aspartylphosphate" evidence="4">
    <location>
        <position position="630"/>
    </location>
</feature>
<name>A0A167GWT2_9BURK</name>
<evidence type="ECO:0000256" key="3">
    <source>
        <dbReference type="ARBA" id="ARBA00022553"/>
    </source>
</evidence>
<feature type="domain" description="Response regulatory" evidence="7">
    <location>
        <begin position="579"/>
        <end position="695"/>
    </location>
</feature>
<dbReference type="SUPFAM" id="SSF55874">
    <property type="entry name" value="ATPase domain of HSP90 chaperone/DNA topoisomerase II/histidine kinase"/>
    <property type="match status" value="1"/>
</dbReference>
<dbReference type="Pfam" id="PF02518">
    <property type="entry name" value="HATPase_c"/>
    <property type="match status" value="1"/>
</dbReference>
<dbReference type="SMART" id="SM00388">
    <property type="entry name" value="HisKA"/>
    <property type="match status" value="1"/>
</dbReference>
<dbReference type="InterPro" id="IPR003661">
    <property type="entry name" value="HisK_dim/P_dom"/>
</dbReference>
<dbReference type="InterPro" id="IPR004358">
    <property type="entry name" value="Sig_transdc_His_kin-like_C"/>
</dbReference>
<gene>
    <name evidence="9" type="ORF">LPB072_07970</name>
    <name evidence="10" type="ORF">LPB72_17465</name>
</gene>
<dbReference type="Pfam" id="PF13426">
    <property type="entry name" value="PAS_9"/>
    <property type="match status" value="1"/>
</dbReference>
<evidence type="ECO:0000259" key="7">
    <source>
        <dbReference type="PROSITE" id="PS50110"/>
    </source>
</evidence>
<reference evidence="9 12" key="2">
    <citation type="submission" date="2016-10" db="EMBL/GenBank/DDBJ databases">
        <title>Hydorgenophaga sp. LPB0072 isolated from gastropod.</title>
        <authorList>
            <person name="Kim E."/>
            <person name="Yi H."/>
        </authorList>
    </citation>
    <scope>NUCLEOTIDE SEQUENCE [LARGE SCALE GENOMIC DNA]</scope>
    <source>
        <strain evidence="9 12">LPB0072</strain>
    </source>
</reference>
<dbReference type="SMART" id="SM00091">
    <property type="entry name" value="PAS"/>
    <property type="match status" value="2"/>
</dbReference>
<evidence type="ECO:0000313" key="9">
    <source>
        <dbReference type="EMBL" id="AOW12788.1"/>
    </source>
</evidence>
<dbReference type="Gene3D" id="1.10.287.130">
    <property type="match status" value="1"/>
</dbReference>
<dbReference type="InterPro" id="IPR035965">
    <property type="entry name" value="PAS-like_dom_sf"/>
</dbReference>